<dbReference type="PANTHER" id="PTHR31001">
    <property type="entry name" value="UNCHARACTERIZED TRANSCRIPTIONAL REGULATORY PROTEIN"/>
    <property type="match status" value="1"/>
</dbReference>
<evidence type="ECO:0000313" key="6">
    <source>
        <dbReference type="Proteomes" id="UP001465976"/>
    </source>
</evidence>
<dbReference type="SMART" id="SM00906">
    <property type="entry name" value="Fungal_trans"/>
    <property type="match status" value="1"/>
</dbReference>
<feature type="compositionally biased region" description="Polar residues" evidence="3">
    <location>
        <begin position="1"/>
        <end position="31"/>
    </location>
</feature>
<dbReference type="EMBL" id="JBAHYK010000395">
    <property type="protein sequence ID" value="KAL0574458.1"/>
    <property type="molecule type" value="Genomic_DNA"/>
</dbReference>
<protein>
    <recommendedName>
        <fullName evidence="4">Xylanolytic transcriptional activator regulatory domain-containing protein</fullName>
    </recommendedName>
</protein>
<name>A0ABR3FH89_9AGAR</name>
<accession>A0ABR3FH89</accession>
<keyword evidence="6" id="KW-1185">Reference proteome</keyword>
<comment type="caution">
    <text evidence="5">The sequence shown here is derived from an EMBL/GenBank/DDBJ whole genome shotgun (WGS) entry which is preliminary data.</text>
</comment>
<evidence type="ECO:0000256" key="3">
    <source>
        <dbReference type="SAM" id="MobiDB-lite"/>
    </source>
</evidence>
<feature type="domain" description="Xylanolytic transcriptional activator regulatory" evidence="4">
    <location>
        <begin position="268"/>
        <end position="349"/>
    </location>
</feature>
<organism evidence="5 6">
    <name type="scientific">Marasmius crinis-equi</name>
    <dbReference type="NCBI Taxonomy" id="585013"/>
    <lineage>
        <taxon>Eukaryota</taxon>
        <taxon>Fungi</taxon>
        <taxon>Dikarya</taxon>
        <taxon>Basidiomycota</taxon>
        <taxon>Agaricomycotina</taxon>
        <taxon>Agaricomycetes</taxon>
        <taxon>Agaricomycetidae</taxon>
        <taxon>Agaricales</taxon>
        <taxon>Marasmiineae</taxon>
        <taxon>Marasmiaceae</taxon>
        <taxon>Marasmius</taxon>
    </lineage>
</organism>
<evidence type="ECO:0000259" key="4">
    <source>
        <dbReference type="SMART" id="SM00906"/>
    </source>
</evidence>
<dbReference type="PANTHER" id="PTHR31001:SF76">
    <property type="entry name" value="ZN(2)-C6 FUNGAL-TYPE DOMAIN-CONTAINING PROTEIN"/>
    <property type="match status" value="1"/>
</dbReference>
<comment type="subcellular location">
    <subcellularLocation>
        <location evidence="1">Nucleus</location>
    </subcellularLocation>
</comment>
<reference evidence="5 6" key="1">
    <citation type="submission" date="2024-02" db="EMBL/GenBank/DDBJ databases">
        <title>A draft genome for the cacao thread blight pathogen Marasmius crinis-equi.</title>
        <authorList>
            <person name="Cohen S.P."/>
            <person name="Baruah I.K."/>
            <person name="Amoako-Attah I."/>
            <person name="Bukari Y."/>
            <person name="Meinhardt L.W."/>
            <person name="Bailey B.A."/>
        </authorList>
    </citation>
    <scope>NUCLEOTIDE SEQUENCE [LARGE SCALE GENOMIC DNA]</scope>
    <source>
        <strain evidence="5 6">GH-76</strain>
    </source>
</reference>
<feature type="compositionally biased region" description="Basic and acidic residues" evidence="3">
    <location>
        <begin position="634"/>
        <end position="650"/>
    </location>
</feature>
<keyword evidence="2" id="KW-0539">Nucleus</keyword>
<dbReference type="InterPro" id="IPR050613">
    <property type="entry name" value="Sec_Metabolite_Reg"/>
</dbReference>
<evidence type="ECO:0000313" key="5">
    <source>
        <dbReference type="EMBL" id="KAL0574458.1"/>
    </source>
</evidence>
<proteinExistence type="predicted"/>
<feature type="region of interest" description="Disordered" evidence="3">
    <location>
        <begin position="1"/>
        <end position="36"/>
    </location>
</feature>
<dbReference type="Pfam" id="PF04082">
    <property type="entry name" value="Fungal_trans"/>
    <property type="match status" value="1"/>
</dbReference>
<feature type="region of interest" description="Disordered" evidence="3">
    <location>
        <begin position="623"/>
        <end position="650"/>
    </location>
</feature>
<dbReference type="CDD" id="cd12148">
    <property type="entry name" value="fungal_TF_MHR"/>
    <property type="match status" value="1"/>
</dbReference>
<feature type="region of interest" description="Disordered" evidence="3">
    <location>
        <begin position="564"/>
        <end position="584"/>
    </location>
</feature>
<sequence>MESTPQPGTSRSPSASQYGMDQRPMSQTSLRSSDEEAALMLEDIAMGNRMNRRRAASQLEPNSLLGDPQSFSMRPMIPPPGIPDRNGFITNLPGKALHHSGLPEEHPLALLVQTAGVVPQILSHLPNEARSRILVRFYFERTEWYTRILHLPTFMSEMDTLLDQVSGYFASSAPLGSYRSTEPPSPSLPFLSTYFMVLCLAYHLIEPEICQIMNLTFQDAAELAKKMYNAAQLCLWIDNYLENHSLENVQTLILMGTYQQNMGDSDSHWALLGSAIKIAQNLGLDRLESETDQKSYNGPWKSLVRREVGRRVWWNLIYNDWSNAAAHNGVYAIFPMQTSTALPANVNDSDLKDDQLLKSLPHSRYTAMTYSLARFRFVELYRQIVDSADQNNNSTGSSRHRHNFTAETDARLLEMLKDLPTAFQAPISASAEPAKVIEYTVALIMGEALRMRLHRPFLFRGYTDDRYASSKQQCIASAKAVIKYLKYDPSLTGMLLRRWTVMFYGFSAAVVLLIDFCHQRGLNSIEESRKELQGALNVFRTAQLVSTISQNAIVLLEGMIANAERTPSSHSRSHDKRGDDSERWNQVAKQTITEANSSGRFGDQRMSLTPLLPSLFVPSLPSLSSPHSPTMKYNRRDSQQSHTLAHRELY</sequence>
<evidence type="ECO:0000256" key="1">
    <source>
        <dbReference type="ARBA" id="ARBA00004123"/>
    </source>
</evidence>
<dbReference type="Proteomes" id="UP001465976">
    <property type="component" value="Unassembled WGS sequence"/>
</dbReference>
<dbReference type="InterPro" id="IPR007219">
    <property type="entry name" value="XnlR_reg_dom"/>
</dbReference>
<evidence type="ECO:0000256" key="2">
    <source>
        <dbReference type="ARBA" id="ARBA00023242"/>
    </source>
</evidence>
<gene>
    <name evidence="5" type="ORF">V5O48_007497</name>
</gene>